<reference evidence="3 4" key="1">
    <citation type="submission" date="2022-11" db="EMBL/GenBank/DDBJ databases">
        <title>Whole genome sequence of Eschrichtius robustus ER-17-0199.</title>
        <authorList>
            <person name="Bruniche-Olsen A."/>
            <person name="Black A.N."/>
            <person name="Fields C.J."/>
            <person name="Walden K."/>
            <person name="Dewoody J.A."/>
        </authorList>
    </citation>
    <scope>NUCLEOTIDE SEQUENCE [LARGE SCALE GENOMIC DNA]</scope>
    <source>
        <strain evidence="3">ER-17-0199</strain>
        <tissue evidence="3">Blubber</tissue>
    </source>
</reference>
<feature type="region of interest" description="Disordered" evidence="1">
    <location>
        <begin position="67"/>
        <end position="145"/>
    </location>
</feature>
<dbReference type="Proteomes" id="UP001159641">
    <property type="component" value="Unassembled WGS sequence"/>
</dbReference>
<accession>A0AB34GWD6</accession>
<evidence type="ECO:0000313" key="3">
    <source>
        <dbReference type="EMBL" id="KAJ8783477.1"/>
    </source>
</evidence>
<feature type="compositionally biased region" description="Low complexity" evidence="1">
    <location>
        <begin position="110"/>
        <end position="120"/>
    </location>
</feature>
<evidence type="ECO:0000256" key="1">
    <source>
        <dbReference type="SAM" id="MobiDB-lite"/>
    </source>
</evidence>
<gene>
    <name evidence="3" type="ORF">J1605_009182</name>
</gene>
<name>A0AB34GWD6_ESCRO</name>
<evidence type="ECO:0000313" key="4">
    <source>
        <dbReference type="Proteomes" id="UP001159641"/>
    </source>
</evidence>
<dbReference type="GO" id="GO:0032021">
    <property type="term" value="C:NELF complex"/>
    <property type="evidence" value="ECO:0007669"/>
    <property type="project" value="TreeGrafter"/>
</dbReference>
<feature type="compositionally biased region" description="Low complexity" evidence="1">
    <location>
        <begin position="86"/>
        <end position="100"/>
    </location>
</feature>
<dbReference type="EMBL" id="JAIQCJ010002084">
    <property type="protein sequence ID" value="KAJ8783477.1"/>
    <property type="molecule type" value="Genomic_DNA"/>
</dbReference>
<dbReference type="PANTHER" id="PTHR13328">
    <property type="entry name" value="NEGATIVE ELONGATION FACTOR A NELF-A"/>
    <property type="match status" value="1"/>
</dbReference>
<feature type="domain" description="NELF-A N-terminal" evidence="2">
    <location>
        <begin position="8"/>
        <end position="74"/>
    </location>
</feature>
<keyword evidence="4" id="KW-1185">Reference proteome</keyword>
<evidence type="ECO:0000259" key="2">
    <source>
        <dbReference type="Pfam" id="PF23553"/>
    </source>
</evidence>
<feature type="compositionally biased region" description="Basic residues" evidence="1">
    <location>
        <begin position="74"/>
        <end position="84"/>
    </location>
</feature>
<dbReference type="PANTHER" id="PTHR13328:SF4">
    <property type="entry name" value="NEGATIVE ELONGATION FACTOR A"/>
    <property type="match status" value="1"/>
</dbReference>
<protein>
    <recommendedName>
        <fullName evidence="2">NELF-A N-terminal domain-containing protein</fullName>
    </recommendedName>
</protein>
<organism evidence="3 4">
    <name type="scientific">Eschrichtius robustus</name>
    <name type="common">California gray whale</name>
    <name type="synonym">Eschrichtius gibbosus</name>
    <dbReference type="NCBI Taxonomy" id="9764"/>
    <lineage>
        <taxon>Eukaryota</taxon>
        <taxon>Metazoa</taxon>
        <taxon>Chordata</taxon>
        <taxon>Craniata</taxon>
        <taxon>Vertebrata</taxon>
        <taxon>Euteleostomi</taxon>
        <taxon>Mammalia</taxon>
        <taxon>Eutheria</taxon>
        <taxon>Laurasiatheria</taxon>
        <taxon>Artiodactyla</taxon>
        <taxon>Whippomorpha</taxon>
        <taxon>Cetacea</taxon>
        <taxon>Mysticeti</taxon>
        <taxon>Eschrichtiidae</taxon>
        <taxon>Eschrichtius</taxon>
    </lineage>
</organism>
<dbReference type="AlphaFoldDB" id="A0AB34GWD6"/>
<dbReference type="InterPro" id="IPR052828">
    <property type="entry name" value="NELF-A_domain"/>
</dbReference>
<dbReference type="InterPro" id="IPR056557">
    <property type="entry name" value="NELF-A_N"/>
</dbReference>
<comment type="caution">
    <text evidence="3">The sequence shown here is derived from an EMBL/GenBank/DDBJ whole genome shotgun (WGS) entry which is preliminary data.</text>
</comment>
<dbReference type="GO" id="GO:0034244">
    <property type="term" value="P:negative regulation of transcription elongation by RNA polymerase II"/>
    <property type="evidence" value="ECO:0007669"/>
    <property type="project" value="TreeGrafter"/>
</dbReference>
<dbReference type="Pfam" id="PF23553">
    <property type="entry name" value="NELF-A_N"/>
    <property type="match status" value="1"/>
</dbReference>
<sequence>MASMRESDTGLWLHNKLGATDELWAPPSIASLLTPAVIDNIRLCFHGLSSAVKLKLLLGTLHLPRRTVDEVRRAAVRTRGRPPPRGRASPGPETPALADHPPAPLPSPLSDPRSSRTRFPSSPPPRGEREPELPACTCQSRGRGS</sequence>
<proteinExistence type="predicted"/>